<dbReference type="RefSeq" id="WP_154560312.1">
    <property type="nucleotide sequence ID" value="NZ_VOSW01000023.1"/>
</dbReference>
<dbReference type="AlphaFoldDB" id="A0A6N6WF70"/>
<gene>
    <name evidence="2" type="ORF">FSO04_14375</name>
</gene>
<comment type="caution">
    <text evidence="2">The sequence shown here is derived from an EMBL/GenBank/DDBJ whole genome shotgun (WGS) entry which is preliminary data.</text>
</comment>
<organism evidence="2 3">
    <name type="scientific">Paraburkholderia madseniana</name>
    <dbReference type="NCBI Taxonomy" id="2599607"/>
    <lineage>
        <taxon>Bacteria</taxon>
        <taxon>Pseudomonadati</taxon>
        <taxon>Pseudomonadota</taxon>
        <taxon>Betaproteobacteria</taxon>
        <taxon>Burkholderiales</taxon>
        <taxon>Burkholderiaceae</taxon>
        <taxon>Paraburkholderia</taxon>
    </lineage>
</organism>
<feature type="region of interest" description="Disordered" evidence="1">
    <location>
        <begin position="119"/>
        <end position="147"/>
    </location>
</feature>
<accession>A0A6N6WF70</accession>
<dbReference type="Proteomes" id="UP000463700">
    <property type="component" value="Unassembled WGS sequence"/>
</dbReference>
<evidence type="ECO:0000256" key="1">
    <source>
        <dbReference type="SAM" id="MobiDB-lite"/>
    </source>
</evidence>
<reference evidence="2 3" key="1">
    <citation type="journal article" date="2020" name="Int. J. Syst. Evol. Microbiol.">
        <title>Paraburkholderia madseniana sp. nov., a phenolic acid-degrading bacterium isolated from acidic forest soil.</title>
        <authorList>
            <person name="Wilhelm R.C."/>
            <person name="Murphy S.J.L."/>
            <person name="Feriancek N.M."/>
            <person name="Karasz D.C."/>
            <person name="DeRito C.M."/>
            <person name="Newman J.D."/>
            <person name="Buckley D.H."/>
        </authorList>
    </citation>
    <scope>NUCLEOTIDE SEQUENCE [LARGE SCALE GENOMIC DNA]</scope>
    <source>
        <strain evidence="2 3">RP11</strain>
    </source>
</reference>
<evidence type="ECO:0000313" key="3">
    <source>
        <dbReference type="Proteomes" id="UP000463700"/>
    </source>
</evidence>
<evidence type="ECO:0000313" key="2">
    <source>
        <dbReference type="EMBL" id="KAE8759312.1"/>
    </source>
</evidence>
<protein>
    <submittedName>
        <fullName evidence="2">Uncharacterized protein</fullName>
    </submittedName>
</protein>
<sequence length="147" mass="16264">MHYPDLKQQIELIVNSYSRDGQFARLMNPAWETFEAFIASQHAADLKSLDEIPTSLFAPFVAHCEASPMPDSQLIMVLAAVRTLLVLAGRDQRDLAGLVAPRKRKRVKNADSGAYQFEYFPKDSGASPENVAADTGSTRNSTNDEPH</sequence>
<proteinExistence type="predicted"/>
<name>A0A6N6WF70_9BURK</name>
<dbReference type="EMBL" id="VOSW01000023">
    <property type="protein sequence ID" value="KAE8759312.1"/>
    <property type="molecule type" value="Genomic_DNA"/>
</dbReference>